<reference evidence="3 4" key="1">
    <citation type="submission" date="2017-12" db="EMBL/GenBank/DDBJ databases">
        <title>Comparative genomics of Botrytis spp.</title>
        <authorList>
            <person name="Valero-Jimenez C.A."/>
            <person name="Tapia P."/>
            <person name="Veloso J."/>
            <person name="Silva-Moreno E."/>
            <person name="Staats M."/>
            <person name="Valdes J.H."/>
            <person name="Van Kan J.A.L."/>
        </authorList>
    </citation>
    <scope>NUCLEOTIDE SEQUENCE [LARGE SCALE GENOMIC DNA]</scope>
    <source>
        <strain evidence="3 4">MUCL435</strain>
    </source>
</reference>
<evidence type="ECO:0000256" key="1">
    <source>
        <dbReference type="SAM" id="MobiDB-lite"/>
    </source>
</evidence>
<feature type="domain" description="2EXR" evidence="2">
    <location>
        <begin position="748"/>
        <end position="818"/>
    </location>
</feature>
<dbReference type="InterPro" id="IPR045518">
    <property type="entry name" value="2EXR"/>
</dbReference>
<proteinExistence type="predicted"/>
<dbReference type="Pfam" id="PF20150">
    <property type="entry name" value="2EXR"/>
    <property type="match status" value="1"/>
</dbReference>
<dbReference type="AlphaFoldDB" id="A0A4S8RAR6"/>
<name>A0A4S8RAR6_9HELO</name>
<feature type="region of interest" description="Disordered" evidence="1">
    <location>
        <begin position="138"/>
        <end position="178"/>
    </location>
</feature>
<feature type="compositionally biased region" description="Polar residues" evidence="1">
    <location>
        <begin position="138"/>
        <end position="161"/>
    </location>
</feature>
<organism evidence="3 4">
    <name type="scientific">Botrytis galanthina</name>
    <dbReference type="NCBI Taxonomy" id="278940"/>
    <lineage>
        <taxon>Eukaryota</taxon>
        <taxon>Fungi</taxon>
        <taxon>Dikarya</taxon>
        <taxon>Ascomycota</taxon>
        <taxon>Pezizomycotina</taxon>
        <taxon>Leotiomycetes</taxon>
        <taxon>Helotiales</taxon>
        <taxon>Sclerotiniaceae</taxon>
        <taxon>Botrytis</taxon>
    </lineage>
</organism>
<dbReference type="OrthoDB" id="3473305at2759"/>
<sequence length="1024" mass="116141">MDGSNPPSRPPDNQNSRTPEAETADYEIVRPMELDRANIIEGHRQQIAILDYLPNNFPMGLTAEGYNQLRSIGTAPYSQFNRFQQLTTPHVNHLPRLISFANCDTGMEGGSNQYKGPMSQKSTNNGTDGYAYPTFASSSSPHANPPLNTGLPQITSTSQGGSPFYHDPRMAPSQPAVFNPPLNTSATQFTFTNQGGNLYHPYSRMTLNRSASFNPRLSTSSPQLIFTGHKSSSFYPEFGMTPNQPSISNPPLNTSPTQHVFTGQGRPFYPDNSIAQSQLAILNPHPHMLPTLSGQLRTSIPLAAPNPSTCFNALSSTPSEHYVTRNDPGQTSASSLVQTRVQDDRSSLGGSNETLMSQSLSENTQYASTSGNLSTTHEFLNHSNNVTGMGQDSRNTFSFDHPNANAEPDMSNWVADFMQTMPQEKTYVGRKDTGESDIGQTSTEHHRDGSAKAYSNDCELVIKAFARSQTISNAIVDESDRQKLRRDAAVIWAEKFVPPGMTTHHEKQGKEYVSEKVYAYHPRGCKNYYYRSVVGNEVHVEHWVNNNTRTTVWNHPDDEFPSRIFDEYPADWSTNVDPNIELQKDSQKQKELNDLRSQLCSSTNTSAKHRYKPADPDTRPSWQDHQGKIIITTDHGTVDVPRFSITRDSIMRVVSRVSDPIFTGAPRGGSFSFWDPNSRPPMQRRQVTHLSIKERKNILRRIRDLLERIWHLPSMPQELSIVYRMFLECNSSPGLGHSPYLHVKLVTFNKFQKLPTELRWMIWEYCCLPKTEHLGLVVGTGDLRTEDHRIELPITLSICYESRKVAKRYYTIVDKPMIKRKSRYMYKGQITYDKRRKEYSQPRQLVLGQQDAVAISDGTPENRMEMTLGWHNQINEEHRKGLKSIRHLEIRDISNNHGSYVVATRRLNSTADHSHLIPRVFTNGSLTMFKNLQTLTLTNMSPTTPWSGPQPFQREDQEILKGLISDHLDRTRVGDDRLVAKENIKIRDYTAMEGQQVKKDNGRVDFNEEFYSKMLTHLPEEYCN</sequence>
<feature type="region of interest" description="Disordered" evidence="1">
    <location>
        <begin position="1"/>
        <end position="23"/>
    </location>
</feature>
<feature type="region of interest" description="Disordered" evidence="1">
    <location>
        <begin position="429"/>
        <end position="452"/>
    </location>
</feature>
<feature type="region of interest" description="Disordered" evidence="1">
    <location>
        <begin position="367"/>
        <end position="404"/>
    </location>
</feature>
<dbReference type="EMBL" id="PQXL01000013">
    <property type="protein sequence ID" value="THV55138.1"/>
    <property type="molecule type" value="Genomic_DNA"/>
</dbReference>
<feature type="compositionally biased region" description="Polar residues" evidence="1">
    <location>
        <begin position="367"/>
        <end position="398"/>
    </location>
</feature>
<evidence type="ECO:0000313" key="4">
    <source>
        <dbReference type="Proteomes" id="UP000308671"/>
    </source>
</evidence>
<feature type="compositionally biased region" description="Polar residues" evidence="1">
    <location>
        <begin position="327"/>
        <end position="340"/>
    </location>
</feature>
<keyword evidence="4" id="KW-1185">Reference proteome</keyword>
<protein>
    <recommendedName>
        <fullName evidence="2">2EXR domain-containing protein</fullName>
    </recommendedName>
</protein>
<feature type="region of interest" description="Disordered" evidence="1">
    <location>
        <begin position="111"/>
        <end position="130"/>
    </location>
</feature>
<gene>
    <name evidence="3" type="ORF">BGAL_0013g00230</name>
</gene>
<dbReference type="Proteomes" id="UP000308671">
    <property type="component" value="Unassembled WGS sequence"/>
</dbReference>
<feature type="compositionally biased region" description="Polar residues" evidence="1">
    <location>
        <begin position="111"/>
        <end position="127"/>
    </location>
</feature>
<evidence type="ECO:0000259" key="2">
    <source>
        <dbReference type="Pfam" id="PF20150"/>
    </source>
</evidence>
<feature type="region of interest" description="Disordered" evidence="1">
    <location>
        <begin position="602"/>
        <end position="622"/>
    </location>
</feature>
<evidence type="ECO:0000313" key="3">
    <source>
        <dbReference type="EMBL" id="THV55138.1"/>
    </source>
</evidence>
<feature type="region of interest" description="Disordered" evidence="1">
    <location>
        <begin position="320"/>
        <end position="354"/>
    </location>
</feature>
<accession>A0A4S8RAR6</accession>
<comment type="caution">
    <text evidence="3">The sequence shown here is derived from an EMBL/GenBank/DDBJ whole genome shotgun (WGS) entry which is preliminary data.</text>
</comment>